<evidence type="ECO:0000259" key="8">
    <source>
        <dbReference type="Pfam" id="PF20684"/>
    </source>
</evidence>
<keyword evidence="10" id="KW-1185">Reference proteome</keyword>
<reference evidence="9 10" key="1">
    <citation type="submission" date="2018-05" db="EMBL/GenBank/DDBJ databases">
        <title>Genome sequencing and assembly of the regulated plant pathogen Lachnellula willkommii and related sister species for the development of diagnostic species identification markers.</title>
        <authorList>
            <person name="Giroux E."/>
            <person name="Bilodeau G."/>
        </authorList>
    </citation>
    <scope>NUCLEOTIDE SEQUENCE [LARGE SCALE GENOMIC DNA]</scope>
    <source>
        <strain evidence="9 10">CBS 185.66</strain>
    </source>
</reference>
<evidence type="ECO:0000256" key="7">
    <source>
        <dbReference type="SAM" id="Phobius"/>
    </source>
</evidence>
<evidence type="ECO:0000256" key="3">
    <source>
        <dbReference type="ARBA" id="ARBA00022989"/>
    </source>
</evidence>
<dbReference type="PANTHER" id="PTHR33048">
    <property type="entry name" value="PTH11-LIKE INTEGRAL MEMBRANE PROTEIN (AFU_ORTHOLOGUE AFUA_5G11245)"/>
    <property type="match status" value="1"/>
</dbReference>
<feature type="transmembrane region" description="Helical" evidence="7">
    <location>
        <begin position="143"/>
        <end position="163"/>
    </location>
</feature>
<feature type="transmembrane region" description="Helical" evidence="7">
    <location>
        <begin position="28"/>
        <end position="52"/>
    </location>
</feature>
<dbReference type="Proteomes" id="UP000431533">
    <property type="component" value="Unassembled WGS sequence"/>
</dbReference>
<dbReference type="OrthoDB" id="5329176at2759"/>
<feature type="transmembrane region" description="Helical" evidence="7">
    <location>
        <begin position="106"/>
        <end position="131"/>
    </location>
</feature>
<gene>
    <name evidence="9" type="primary">SAT4_7</name>
    <name evidence="9" type="ORF">LHYA1_G008962</name>
</gene>
<dbReference type="Pfam" id="PF20684">
    <property type="entry name" value="Fung_rhodopsin"/>
    <property type="match status" value="1"/>
</dbReference>
<dbReference type="GeneID" id="41989160"/>
<name>A0A8H8TX04_9HELO</name>
<evidence type="ECO:0000256" key="4">
    <source>
        <dbReference type="ARBA" id="ARBA00023136"/>
    </source>
</evidence>
<feature type="transmembrane region" description="Helical" evidence="7">
    <location>
        <begin position="183"/>
        <end position="202"/>
    </location>
</feature>
<feature type="compositionally biased region" description="Polar residues" evidence="6">
    <location>
        <begin position="238"/>
        <end position="258"/>
    </location>
</feature>
<keyword evidence="2 7" id="KW-0812">Transmembrane</keyword>
<comment type="subcellular location">
    <subcellularLocation>
        <location evidence="1">Membrane</location>
        <topology evidence="1">Multi-pass membrane protein</topology>
    </subcellularLocation>
</comment>
<organism evidence="9 10">
    <name type="scientific">Lachnellula hyalina</name>
    <dbReference type="NCBI Taxonomy" id="1316788"/>
    <lineage>
        <taxon>Eukaryota</taxon>
        <taxon>Fungi</taxon>
        <taxon>Dikarya</taxon>
        <taxon>Ascomycota</taxon>
        <taxon>Pezizomycotina</taxon>
        <taxon>Leotiomycetes</taxon>
        <taxon>Helotiales</taxon>
        <taxon>Lachnaceae</taxon>
        <taxon>Lachnellula</taxon>
    </lineage>
</organism>
<dbReference type="AlphaFoldDB" id="A0A8H8TX04"/>
<accession>A0A8H8TX04</accession>
<proteinExistence type="inferred from homology"/>
<dbReference type="InterPro" id="IPR049326">
    <property type="entry name" value="Rhodopsin_dom_fungi"/>
</dbReference>
<evidence type="ECO:0000256" key="2">
    <source>
        <dbReference type="ARBA" id="ARBA00022692"/>
    </source>
</evidence>
<evidence type="ECO:0000256" key="5">
    <source>
        <dbReference type="ARBA" id="ARBA00038359"/>
    </source>
</evidence>
<keyword evidence="4 7" id="KW-0472">Membrane</keyword>
<feature type="region of interest" description="Disordered" evidence="6">
    <location>
        <begin position="225"/>
        <end position="263"/>
    </location>
</feature>
<sequence>MVILVIQKGFGKHLWDINLLEASNLLKIYYVIQVLYVIVQKLLKLSILVSYLRIFPETIRWFRISIYVTIAFSAGHGTLITLLTALQCLPVASIWDTSITGKCIDVQAIIYAGTAFSIVDDILIMTLPIPCFSSLQMGRLKKISIGVMFSIGSLSCVASAIRLKYVCNYGDLTDLTWDNVDTTIWSTIEIFTAAIGACLPALRQILQRLFPKAFSIKYNTTTSGRNSYQNMSRKVPSSYLSSQPRNVNRSYPRSVNSSGGDDVANADAVGAQRLSGGWDGTELVAIHPRRLSADLKGAVVSTQGVGGMR</sequence>
<comment type="caution">
    <text evidence="9">The sequence shown here is derived from an EMBL/GenBank/DDBJ whole genome shotgun (WGS) entry which is preliminary data.</text>
</comment>
<feature type="domain" description="Rhodopsin" evidence="8">
    <location>
        <begin position="3"/>
        <end position="208"/>
    </location>
</feature>
<evidence type="ECO:0000256" key="6">
    <source>
        <dbReference type="SAM" id="MobiDB-lite"/>
    </source>
</evidence>
<evidence type="ECO:0000313" key="9">
    <source>
        <dbReference type="EMBL" id="TVY22481.1"/>
    </source>
</evidence>
<dbReference type="GO" id="GO:0016020">
    <property type="term" value="C:membrane"/>
    <property type="evidence" value="ECO:0007669"/>
    <property type="project" value="UniProtKB-SubCell"/>
</dbReference>
<evidence type="ECO:0000256" key="1">
    <source>
        <dbReference type="ARBA" id="ARBA00004141"/>
    </source>
</evidence>
<keyword evidence="3 7" id="KW-1133">Transmembrane helix</keyword>
<dbReference type="InterPro" id="IPR052337">
    <property type="entry name" value="SAT4-like"/>
</dbReference>
<evidence type="ECO:0000313" key="10">
    <source>
        <dbReference type="Proteomes" id="UP000431533"/>
    </source>
</evidence>
<feature type="transmembrane region" description="Helical" evidence="7">
    <location>
        <begin position="64"/>
        <end position="86"/>
    </location>
</feature>
<comment type="similarity">
    <text evidence="5">Belongs to the SAT4 family.</text>
</comment>
<dbReference type="RefSeq" id="XP_031001269.1">
    <property type="nucleotide sequence ID" value="XM_031153879.1"/>
</dbReference>
<dbReference type="PANTHER" id="PTHR33048:SF47">
    <property type="entry name" value="INTEGRAL MEMBRANE PROTEIN-RELATED"/>
    <property type="match status" value="1"/>
</dbReference>
<dbReference type="EMBL" id="QGMH01000263">
    <property type="protein sequence ID" value="TVY22481.1"/>
    <property type="molecule type" value="Genomic_DNA"/>
</dbReference>
<protein>
    <submittedName>
        <fullName evidence="9">Satratoxin biosynthesis SC1 cluster protein</fullName>
    </submittedName>
</protein>